<dbReference type="InterPro" id="IPR025405">
    <property type="entry name" value="DUF4131"/>
</dbReference>
<dbReference type="NCBIfam" id="TIGR00360">
    <property type="entry name" value="ComEC_N-term"/>
    <property type="match status" value="1"/>
</dbReference>
<dbReference type="EMBL" id="FOUR01000002">
    <property type="protein sequence ID" value="SFM74279.1"/>
    <property type="molecule type" value="Genomic_DNA"/>
</dbReference>
<feature type="domain" description="Metallo-beta-lactamase" evidence="7">
    <location>
        <begin position="549"/>
        <end position="742"/>
    </location>
</feature>
<evidence type="ECO:0000313" key="8">
    <source>
        <dbReference type="EMBL" id="SFM74279.1"/>
    </source>
</evidence>
<protein>
    <submittedName>
        <fullName evidence="8">Competence protein ComEC</fullName>
    </submittedName>
</protein>
<feature type="transmembrane region" description="Helical" evidence="6">
    <location>
        <begin position="481"/>
        <end position="502"/>
    </location>
</feature>
<evidence type="ECO:0000259" key="7">
    <source>
        <dbReference type="SMART" id="SM00849"/>
    </source>
</evidence>
<dbReference type="SUPFAM" id="SSF56281">
    <property type="entry name" value="Metallo-hydrolase/oxidoreductase"/>
    <property type="match status" value="1"/>
</dbReference>
<proteinExistence type="predicted"/>
<feature type="transmembrane region" description="Helical" evidence="6">
    <location>
        <begin position="260"/>
        <end position="281"/>
    </location>
</feature>
<keyword evidence="2" id="KW-1003">Cell membrane</keyword>
<feature type="transmembrane region" description="Helical" evidence="6">
    <location>
        <begin position="508"/>
        <end position="525"/>
    </location>
</feature>
<feature type="transmembrane region" description="Helical" evidence="6">
    <location>
        <begin position="67"/>
        <end position="84"/>
    </location>
</feature>
<dbReference type="AlphaFoldDB" id="A0A1I4TC31"/>
<dbReference type="Pfam" id="PF13567">
    <property type="entry name" value="DUF4131"/>
    <property type="match status" value="1"/>
</dbReference>
<keyword evidence="9" id="KW-1185">Reference proteome</keyword>
<organism evidence="8 9">
    <name type="scientific">Marinobacter pelagius</name>
    <dbReference type="NCBI Taxonomy" id="379482"/>
    <lineage>
        <taxon>Bacteria</taxon>
        <taxon>Pseudomonadati</taxon>
        <taxon>Pseudomonadota</taxon>
        <taxon>Gammaproteobacteria</taxon>
        <taxon>Pseudomonadales</taxon>
        <taxon>Marinobacteraceae</taxon>
        <taxon>Marinobacter</taxon>
    </lineage>
</organism>
<comment type="subcellular location">
    <subcellularLocation>
        <location evidence="1">Cell membrane</location>
        <topology evidence="1">Multi-pass membrane protein</topology>
    </subcellularLocation>
</comment>
<reference evidence="9" key="1">
    <citation type="submission" date="2016-10" db="EMBL/GenBank/DDBJ databases">
        <authorList>
            <person name="Varghese N."/>
            <person name="Submissions S."/>
        </authorList>
    </citation>
    <scope>NUCLEOTIDE SEQUENCE [LARGE SCALE GENOMIC DNA]</scope>
    <source>
        <strain evidence="9">CGMCC 1.6775</strain>
    </source>
</reference>
<accession>A0A1I4TC31</accession>
<feature type="transmembrane region" description="Helical" evidence="6">
    <location>
        <begin position="18"/>
        <end position="36"/>
    </location>
</feature>
<dbReference type="InterPro" id="IPR052159">
    <property type="entry name" value="Competence_DNA_uptake"/>
</dbReference>
<keyword evidence="5 6" id="KW-0472">Membrane</keyword>
<name>A0A1I4TC31_9GAMM</name>
<dbReference type="Pfam" id="PF03772">
    <property type="entry name" value="Competence"/>
    <property type="match status" value="1"/>
</dbReference>
<feature type="transmembrane region" description="Helical" evidence="6">
    <location>
        <begin position="369"/>
        <end position="386"/>
    </location>
</feature>
<sequence>MSASHTGSEQPYKPQSHGVAFLCAIAFSCGVILLYRLSVLPVSWWLVAALVTAFYSVLAAKSPALRNLALVVAALIAGLAWGTWQAGHQLSQRLPPDLERIPVTVEGYVCDIPAAGSFNSQRFSFCITGWPGRAESGLPEQLRLSWYDGEAQTLAHHRLTLTVVLRRPHGTLNPSGFRYEDWLFRKGFRATGSVRSAEPTPTLPCNLHCRYTAAHQSLARWVEGRFSGASQYPLIASLMIGNRGAMESSHWEVLKATGTIHLVAISGLHLGLVALGAGFVARRTLLGFPVHCFSEESLRRGVFVMVGVSCLAYALASGFTVPTRRALIMVMIATWALTGGRETSPWQSLALAFATVLLLDPFAPLDQGFWLSFSAVAILLVTFSGRLGAVGWLAGLFLAQMAVFVGLWPVLAQFGQGQPVAGLVANLMAIPWVSVIVMPVIIVGGMVVALVPALAEWVIPLMDAVLAGLWWLLLRLSEWQVPVLTSASLPLLLVAASGLLVLRLPLPWIPALVFSVVVSWLWPGTGSGSGGPVNRYVPVPEVRILDVGQGLSVLVRHRREVLLYDTGPAVPGVFSAMESTVLPNLKDLGVRRIDQLVISHSDSDHAGGVGLLFGSLPVGRVIAGEPEALEEVGVPANVPVQRCRGKPETLGALELAFWRNPGDVSGNDASCVLVVRHKGTEWILPGDITDAVEVGFLKALESALDPSLHRVVLAPHHGSKTSSSSAWVNTLAPDHVIYTAGYRHRYGHPHPDVVARYRQSGAIALNTACSGGITLKATAEGLEVHEMRHDSPFWIGGAGLTRDQCKIP</sequence>
<gene>
    <name evidence="8" type="ORF">SAMN04487961_1090</name>
</gene>
<evidence type="ECO:0000256" key="5">
    <source>
        <dbReference type="ARBA" id="ARBA00023136"/>
    </source>
</evidence>
<feature type="transmembrane region" description="Helical" evidence="6">
    <location>
        <begin position="42"/>
        <end position="60"/>
    </location>
</feature>
<feature type="transmembrane region" description="Helical" evidence="6">
    <location>
        <begin position="392"/>
        <end position="411"/>
    </location>
</feature>
<dbReference type="InterPro" id="IPR036866">
    <property type="entry name" value="RibonucZ/Hydroxyglut_hydro"/>
</dbReference>
<dbReference type="Proteomes" id="UP000199339">
    <property type="component" value="Unassembled WGS sequence"/>
</dbReference>
<feature type="transmembrane region" description="Helical" evidence="6">
    <location>
        <begin position="302"/>
        <end position="321"/>
    </location>
</feature>
<dbReference type="InterPro" id="IPR004797">
    <property type="entry name" value="Competence_ComEC/Rec2"/>
</dbReference>
<dbReference type="InterPro" id="IPR035681">
    <property type="entry name" value="ComA-like_MBL"/>
</dbReference>
<dbReference type="Gene3D" id="3.60.15.10">
    <property type="entry name" value="Ribonuclease Z/Hydroxyacylglutathione hydrolase-like"/>
    <property type="match status" value="1"/>
</dbReference>
<evidence type="ECO:0000256" key="2">
    <source>
        <dbReference type="ARBA" id="ARBA00022475"/>
    </source>
</evidence>
<dbReference type="NCBIfam" id="TIGR00361">
    <property type="entry name" value="ComEC_Rec2"/>
    <property type="match status" value="1"/>
</dbReference>
<keyword evidence="3 6" id="KW-0812">Transmembrane</keyword>
<dbReference type="PANTHER" id="PTHR30619">
    <property type="entry name" value="DNA INTERNALIZATION/COMPETENCE PROTEIN COMEC/REC2"/>
    <property type="match status" value="1"/>
</dbReference>
<keyword evidence="4 6" id="KW-1133">Transmembrane helix</keyword>
<dbReference type="GO" id="GO:0030420">
    <property type="term" value="P:establishment of competence for transformation"/>
    <property type="evidence" value="ECO:0007669"/>
    <property type="project" value="InterPro"/>
</dbReference>
<dbReference type="GO" id="GO:0005886">
    <property type="term" value="C:plasma membrane"/>
    <property type="evidence" value="ECO:0007669"/>
    <property type="project" value="UniProtKB-SubCell"/>
</dbReference>
<feature type="transmembrane region" description="Helical" evidence="6">
    <location>
        <begin position="423"/>
        <end position="451"/>
    </location>
</feature>
<evidence type="ECO:0000313" key="9">
    <source>
        <dbReference type="Proteomes" id="UP000199339"/>
    </source>
</evidence>
<dbReference type="PANTHER" id="PTHR30619:SF1">
    <property type="entry name" value="RECOMBINATION PROTEIN 2"/>
    <property type="match status" value="1"/>
</dbReference>
<feature type="transmembrane region" description="Helical" evidence="6">
    <location>
        <begin position="457"/>
        <end position="474"/>
    </location>
</feature>
<evidence type="ECO:0000256" key="6">
    <source>
        <dbReference type="SAM" id="Phobius"/>
    </source>
</evidence>
<evidence type="ECO:0000256" key="1">
    <source>
        <dbReference type="ARBA" id="ARBA00004651"/>
    </source>
</evidence>
<dbReference type="SMART" id="SM00849">
    <property type="entry name" value="Lactamase_B"/>
    <property type="match status" value="1"/>
</dbReference>
<evidence type="ECO:0000256" key="3">
    <source>
        <dbReference type="ARBA" id="ARBA00022692"/>
    </source>
</evidence>
<evidence type="ECO:0000256" key="4">
    <source>
        <dbReference type="ARBA" id="ARBA00022989"/>
    </source>
</evidence>
<dbReference type="CDD" id="cd07731">
    <property type="entry name" value="ComA-like_MBL-fold"/>
    <property type="match status" value="1"/>
</dbReference>
<dbReference type="InterPro" id="IPR004477">
    <property type="entry name" value="ComEC_N"/>
</dbReference>
<dbReference type="Pfam" id="PF00753">
    <property type="entry name" value="Lactamase_B"/>
    <property type="match status" value="1"/>
</dbReference>
<dbReference type="InterPro" id="IPR001279">
    <property type="entry name" value="Metallo-B-lactamas"/>
</dbReference>